<reference evidence="1 2" key="1">
    <citation type="submission" date="2019-07" db="EMBL/GenBank/DDBJ databases">
        <authorList>
            <person name="Park Y.J."/>
            <person name="Jeong S.E."/>
            <person name="Jung H.S."/>
        </authorList>
    </citation>
    <scope>NUCLEOTIDE SEQUENCE [LARGE SCALE GENOMIC DNA]</scope>
    <source>
        <strain evidence="2">P16(2019)</strain>
    </source>
</reference>
<evidence type="ECO:0000313" key="2">
    <source>
        <dbReference type="Proteomes" id="UP000318521"/>
    </source>
</evidence>
<protein>
    <submittedName>
        <fullName evidence="1">Capsid protein</fullName>
    </submittedName>
</protein>
<proteinExistence type="predicted"/>
<dbReference type="EMBL" id="VLXZ01000004">
    <property type="protein sequence ID" value="TSB47128.1"/>
    <property type="molecule type" value="Genomic_DNA"/>
</dbReference>
<keyword evidence="2" id="KW-1185">Reference proteome</keyword>
<organism evidence="1 2">
    <name type="scientific">Alkalicoccobacillus porphyridii</name>
    <dbReference type="NCBI Taxonomy" id="2597270"/>
    <lineage>
        <taxon>Bacteria</taxon>
        <taxon>Bacillati</taxon>
        <taxon>Bacillota</taxon>
        <taxon>Bacilli</taxon>
        <taxon>Bacillales</taxon>
        <taxon>Bacillaceae</taxon>
        <taxon>Alkalicoccobacillus</taxon>
    </lineage>
</organism>
<gene>
    <name evidence="1" type="ORF">FN960_08930</name>
</gene>
<sequence length="107" mass="12204">MKMQVRFNGVKNKFNSQALNKGRTAAANQMLADMNRFVPKDDNILRTTGHATTNGKDVLWNTPYAARLFYMPMYNYTTPGTGPRWDLKAKGMFMSDWIKAYTKGAGW</sequence>
<dbReference type="AlphaFoldDB" id="A0A554A0B5"/>
<evidence type="ECO:0000313" key="1">
    <source>
        <dbReference type="EMBL" id="TSB47128.1"/>
    </source>
</evidence>
<name>A0A554A0B5_9BACI</name>
<dbReference type="Pfam" id="PF11114">
    <property type="entry name" value="Minor_capsid_2"/>
    <property type="match status" value="1"/>
</dbReference>
<dbReference type="InterPro" id="IPR021080">
    <property type="entry name" value="Minor_capsid_protein"/>
</dbReference>
<dbReference type="OrthoDB" id="2221953at2"/>
<comment type="caution">
    <text evidence="1">The sequence shown here is derived from an EMBL/GenBank/DDBJ whole genome shotgun (WGS) entry which is preliminary data.</text>
</comment>
<accession>A0A554A0B5</accession>
<dbReference type="Proteomes" id="UP000318521">
    <property type="component" value="Unassembled WGS sequence"/>
</dbReference>